<keyword evidence="2" id="KW-0540">Nuclease</keyword>
<dbReference type="InterPro" id="IPR008201">
    <property type="entry name" value="HepT-like"/>
</dbReference>
<dbReference type="RefSeq" id="WP_215618106.1">
    <property type="nucleotide sequence ID" value="NZ_JADOER010000005.1"/>
</dbReference>
<keyword evidence="1" id="KW-1277">Toxin-antitoxin system</keyword>
<gene>
    <name evidence="4" type="ORF">IXB28_07650</name>
</gene>
<accession>A0ABS5Y380</accession>
<proteinExistence type="predicted"/>
<organism evidence="4 5">
    <name type="scientific">Leptothoe kymatousa TAU-MAC 1615</name>
    <dbReference type="NCBI Taxonomy" id="2364775"/>
    <lineage>
        <taxon>Bacteria</taxon>
        <taxon>Bacillati</taxon>
        <taxon>Cyanobacteriota</taxon>
        <taxon>Cyanophyceae</taxon>
        <taxon>Nodosilineales</taxon>
        <taxon>Cymatolegaceae</taxon>
        <taxon>Leptothoe</taxon>
        <taxon>Leptothoe kymatousa</taxon>
    </lineage>
</organism>
<evidence type="ECO:0000256" key="2">
    <source>
        <dbReference type="ARBA" id="ARBA00022722"/>
    </source>
</evidence>
<keyword evidence="5" id="KW-1185">Reference proteome</keyword>
<dbReference type="Proteomes" id="UP001196661">
    <property type="component" value="Unassembled WGS sequence"/>
</dbReference>
<reference evidence="4 5" key="1">
    <citation type="journal article" date="2021" name="Mar. Drugs">
        <title>Genome Reduction and Secondary Metabolism of the Marine Sponge-Associated Cyanobacterium Leptothoe.</title>
        <authorList>
            <person name="Konstantinou D."/>
            <person name="Popin R.V."/>
            <person name="Fewer D.P."/>
            <person name="Sivonen K."/>
            <person name="Gkelis S."/>
        </authorList>
    </citation>
    <scope>NUCLEOTIDE SEQUENCE [LARGE SCALE GENOMIC DNA]</scope>
    <source>
        <strain evidence="4 5">TAU-MAC 1615</strain>
    </source>
</reference>
<evidence type="ECO:0000256" key="3">
    <source>
        <dbReference type="ARBA" id="ARBA00022801"/>
    </source>
</evidence>
<comment type="caution">
    <text evidence="4">The sequence shown here is derived from an EMBL/GenBank/DDBJ whole genome shotgun (WGS) entry which is preliminary data.</text>
</comment>
<evidence type="ECO:0000256" key="1">
    <source>
        <dbReference type="ARBA" id="ARBA00022649"/>
    </source>
</evidence>
<dbReference type="Pfam" id="PF01934">
    <property type="entry name" value="HepT-like"/>
    <property type="match status" value="1"/>
</dbReference>
<evidence type="ECO:0000313" key="5">
    <source>
        <dbReference type="Proteomes" id="UP001196661"/>
    </source>
</evidence>
<sequence length="62" mass="7043">MVGFRTSTQPTVLNLQIIGESVKNISNDLRDTYPQVEWRKIAGYSTTRNGTQHCQHHIKATT</sequence>
<evidence type="ECO:0000313" key="4">
    <source>
        <dbReference type="EMBL" id="MBT9312076.1"/>
    </source>
</evidence>
<dbReference type="EMBL" id="JADOER010000005">
    <property type="protein sequence ID" value="MBT9312076.1"/>
    <property type="molecule type" value="Genomic_DNA"/>
</dbReference>
<keyword evidence="3" id="KW-0378">Hydrolase</keyword>
<protein>
    <submittedName>
        <fullName evidence="4">DUF86 domain-containing protein</fullName>
    </submittedName>
</protein>
<name>A0ABS5Y380_9CYAN</name>